<accession>A0A3P8KCG6</accession>
<reference evidence="4 5" key="1">
    <citation type="submission" date="2018-12" db="EMBL/GenBank/DDBJ databases">
        <authorList>
            <consortium name="Pathogen Informatics"/>
        </authorList>
    </citation>
    <scope>NUCLEOTIDE SEQUENCE [LARGE SCALE GENOMIC DNA]</scope>
    <source>
        <strain evidence="4 5">NCTC13098</strain>
    </source>
</reference>
<evidence type="ECO:0000256" key="2">
    <source>
        <dbReference type="ARBA" id="ARBA00023239"/>
    </source>
</evidence>
<dbReference type="SUPFAM" id="SSF48230">
    <property type="entry name" value="Chondroitin AC/alginate lyase"/>
    <property type="match status" value="1"/>
</dbReference>
<evidence type="ECO:0000259" key="3">
    <source>
        <dbReference type="Pfam" id="PF05426"/>
    </source>
</evidence>
<evidence type="ECO:0000313" key="5">
    <source>
        <dbReference type="Proteomes" id="UP000274346"/>
    </source>
</evidence>
<dbReference type="EMBL" id="LR131271">
    <property type="protein sequence ID" value="VDR26455.1"/>
    <property type="molecule type" value="Genomic_DNA"/>
</dbReference>
<dbReference type="AlphaFoldDB" id="A0A3P8KCG6"/>
<name>A0A3P8KCG6_RAOTE</name>
<protein>
    <submittedName>
        <fullName evidence="4">Alginate lyase</fullName>
    </submittedName>
</protein>
<feature type="domain" description="Alginate lyase" evidence="3">
    <location>
        <begin position="52"/>
        <end position="174"/>
    </location>
</feature>
<dbReference type="GO" id="GO:0016829">
    <property type="term" value="F:lyase activity"/>
    <property type="evidence" value="ECO:0007669"/>
    <property type="project" value="UniProtKB-KW"/>
</dbReference>
<dbReference type="GO" id="GO:0042597">
    <property type="term" value="C:periplasmic space"/>
    <property type="evidence" value="ECO:0007669"/>
    <property type="project" value="InterPro"/>
</dbReference>
<dbReference type="InterPro" id="IPR008397">
    <property type="entry name" value="Alginate_lyase_dom"/>
</dbReference>
<gene>
    <name evidence="4" type="ORF">NCTC13098_02805</name>
</gene>
<evidence type="ECO:0000256" key="1">
    <source>
        <dbReference type="ARBA" id="ARBA00022729"/>
    </source>
</evidence>
<sequence length="182" mass="20744">MAMKLYTLDESCLENARAGLKQPFSPLQQALGKLVKEADLLRREPPESVVHKKLRPASGDAHDYYSLGTYWWPNPRRPNGLPYIRRDGHINPQCENNDTDTTRIIRMCERCLTLGLAWYFTGQRQYAHAAAQQIRCWFLDADTRMNPHLNYGQAIPGIVSGRGTGLIDTRLLWMVVDTIGTD</sequence>
<dbReference type="Proteomes" id="UP000274346">
    <property type="component" value="Chromosome"/>
</dbReference>
<keyword evidence="2 4" id="KW-0456">Lyase</keyword>
<dbReference type="KEGG" id="rtg:NCTC13098_02805"/>
<evidence type="ECO:0000313" key="4">
    <source>
        <dbReference type="EMBL" id="VDR26455.1"/>
    </source>
</evidence>
<dbReference type="InterPro" id="IPR008929">
    <property type="entry name" value="Chondroitin_lyas"/>
</dbReference>
<organism evidence="4 5">
    <name type="scientific">Raoultella terrigena</name>
    <name type="common">Klebsiella terrigena</name>
    <dbReference type="NCBI Taxonomy" id="577"/>
    <lineage>
        <taxon>Bacteria</taxon>
        <taxon>Pseudomonadati</taxon>
        <taxon>Pseudomonadota</taxon>
        <taxon>Gammaproteobacteria</taxon>
        <taxon>Enterobacterales</taxon>
        <taxon>Enterobacteriaceae</taxon>
        <taxon>Klebsiella/Raoultella group</taxon>
        <taxon>Raoultella</taxon>
    </lineage>
</organism>
<keyword evidence="1" id="KW-0732">Signal</keyword>
<dbReference type="Pfam" id="PF05426">
    <property type="entry name" value="Alginate_lyase"/>
    <property type="match status" value="1"/>
</dbReference>
<proteinExistence type="predicted"/>
<dbReference type="Gene3D" id="1.50.10.100">
    <property type="entry name" value="Chondroitin AC/alginate lyase"/>
    <property type="match status" value="1"/>
</dbReference>